<dbReference type="EMBL" id="CP095053">
    <property type="protein sequence ID" value="UOR05009.1"/>
    <property type="molecule type" value="Genomic_DNA"/>
</dbReference>
<comment type="cofactor">
    <cofactor evidence="5">
        <name>Mg(2+)</name>
        <dbReference type="ChEBI" id="CHEBI:18420"/>
    </cofactor>
</comment>
<dbReference type="PANTHER" id="PTHR23407:SF1">
    <property type="entry name" value="5-FORMYLTETRAHYDROFOLATE CYCLO-LIGASE"/>
    <property type="match status" value="1"/>
</dbReference>
<dbReference type="InterPro" id="IPR037171">
    <property type="entry name" value="NagB/RpiA_transferase-like"/>
</dbReference>
<evidence type="ECO:0000313" key="7">
    <source>
        <dbReference type="Proteomes" id="UP000829925"/>
    </source>
</evidence>
<dbReference type="SUPFAM" id="SSF100950">
    <property type="entry name" value="NagB/RpiA/CoA transferase-like"/>
    <property type="match status" value="1"/>
</dbReference>
<feature type="binding site" evidence="4">
    <location>
        <begin position="135"/>
        <end position="143"/>
    </location>
    <ligand>
        <name>ATP</name>
        <dbReference type="ChEBI" id="CHEBI:30616"/>
    </ligand>
</feature>
<keyword evidence="7" id="KW-1185">Reference proteome</keyword>
<evidence type="ECO:0000256" key="4">
    <source>
        <dbReference type="PIRSR" id="PIRSR006806-1"/>
    </source>
</evidence>
<dbReference type="RefSeq" id="WP_245092936.1">
    <property type="nucleotide sequence ID" value="NZ_CP095053.1"/>
</dbReference>
<evidence type="ECO:0000256" key="1">
    <source>
        <dbReference type="ARBA" id="ARBA00010638"/>
    </source>
</evidence>
<dbReference type="Gene3D" id="3.40.50.10420">
    <property type="entry name" value="NagB/RpiA/CoA transferase-like"/>
    <property type="match status" value="1"/>
</dbReference>
<dbReference type="InterPro" id="IPR024185">
    <property type="entry name" value="FTHF_cligase-like_sf"/>
</dbReference>
<keyword evidence="3 4" id="KW-0067">ATP-binding</keyword>
<dbReference type="Pfam" id="PF01812">
    <property type="entry name" value="5-FTHF_cyc-lig"/>
    <property type="match status" value="1"/>
</dbReference>
<organism evidence="6 7">
    <name type="scientific">Hymenobacter aerilatus</name>
    <dbReference type="NCBI Taxonomy" id="2932251"/>
    <lineage>
        <taxon>Bacteria</taxon>
        <taxon>Pseudomonadati</taxon>
        <taxon>Bacteroidota</taxon>
        <taxon>Cytophagia</taxon>
        <taxon>Cytophagales</taxon>
        <taxon>Hymenobacteraceae</taxon>
        <taxon>Hymenobacter</taxon>
    </lineage>
</organism>
<feature type="binding site" evidence="4">
    <location>
        <begin position="3"/>
        <end position="7"/>
    </location>
    <ligand>
        <name>ATP</name>
        <dbReference type="ChEBI" id="CHEBI:30616"/>
    </ligand>
</feature>
<keyword evidence="2 4" id="KW-0547">Nucleotide-binding</keyword>
<sequence length="190" mass="21851">MHKAELRRQMLALRRALPATEVSRRSTALLRQLQQHFEVVQWRWVHVFLPAARQQEPDTWPIIQWLWAEHPTAQVAVPVVQADGITLRHYHLTPETHLVESRWGIPEPTGATEVASAAFDAVLLPLLAFDERGHRVGYGKGFYDRFLTECRSETLCIGLSLEPPVPQITDVWLGDVPLHACLTPERVWWF</sequence>
<accession>A0A8T9SZ08</accession>
<dbReference type="GO" id="GO:0035999">
    <property type="term" value="P:tetrahydrofolate interconversion"/>
    <property type="evidence" value="ECO:0007669"/>
    <property type="project" value="TreeGrafter"/>
</dbReference>
<comment type="similarity">
    <text evidence="1 5">Belongs to the 5-formyltetrahydrofolate cyclo-ligase family.</text>
</comment>
<keyword evidence="5" id="KW-0460">Magnesium</keyword>
<dbReference type="AlphaFoldDB" id="A0A8T9SZ08"/>
<evidence type="ECO:0000256" key="5">
    <source>
        <dbReference type="RuleBase" id="RU361279"/>
    </source>
</evidence>
<feature type="binding site" evidence="4">
    <location>
        <position position="49"/>
    </location>
    <ligand>
        <name>substrate</name>
    </ligand>
</feature>
<dbReference type="Proteomes" id="UP000829925">
    <property type="component" value="Chromosome"/>
</dbReference>
<dbReference type="PANTHER" id="PTHR23407">
    <property type="entry name" value="ATPASE INHIBITOR/5-FORMYLTETRAHYDROFOLATE CYCLO-LIGASE"/>
    <property type="match status" value="1"/>
</dbReference>
<dbReference type="GO" id="GO:0046872">
    <property type="term" value="F:metal ion binding"/>
    <property type="evidence" value="ECO:0007669"/>
    <property type="project" value="UniProtKB-KW"/>
</dbReference>
<dbReference type="GO" id="GO:0009396">
    <property type="term" value="P:folic acid-containing compound biosynthetic process"/>
    <property type="evidence" value="ECO:0007669"/>
    <property type="project" value="TreeGrafter"/>
</dbReference>
<comment type="catalytic activity">
    <reaction evidence="5">
        <text>(6S)-5-formyl-5,6,7,8-tetrahydrofolate + ATP = (6R)-5,10-methenyltetrahydrofolate + ADP + phosphate</text>
        <dbReference type="Rhea" id="RHEA:10488"/>
        <dbReference type="ChEBI" id="CHEBI:30616"/>
        <dbReference type="ChEBI" id="CHEBI:43474"/>
        <dbReference type="ChEBI" id="CHEBI:57455"/>
        <dbReference type="ChEBI" id="CHEBI:57457"/>
        <dbReference type="ChEBI" id="CHEBI:456216"/>
        <dbReference type="EC" id="6.3.3.2"/>
    </reaction>
</comment>
<evidence type="ECO:0000256" key="3">
    <source>
        <dbReference type="ARBA" id="ARBA00022840"/>
    </source>
</evidence>
<dbReference type="KEGG" id="haei:MUN82_18985"/>
<proteinExistence type="inferred from homology"/>
<name>A0A8T9SZ08_9BACT</name>
<feature type="binding site" evidence="4">
    <location>
        <position position="56"/>
    </location>
    <ligand>
        <name>substrate</name>
    </ligand>
</feature>
<evidence type="ECO:0000313" key="6">
    <source>
        <dbReference type="EMBL" id="UOR05009.1"/>
    </source>
</evidence>
<keyword evidence="5" id="KW-0479">Metal-binding</keyword>
<protein>
    <recommendedName>
        <fullName evidence="5">5-formyltetrahydrofolate cyclo-ligase</fullName>
        <ecNumber evidence="5">6.3.3.2</ecNumber>
    </recommendedName>
</protein>
<dbReference type="InterPro" id="IPR002698">
    <property type="entry name" value="FTHF_cligase"/>
</dbReference>
<gene>
    <name evidence="6" type="ORF">MUN82_18985</name>
</gene>
<dbReference type="EC" id="6.3.3.2" evidence="5"/>
<keyword evidence="6" id="KW-0436">Ligase</keyword>
<dbReference type="PIRSF" id="PIRSF006806">
    <property type="entry name" value="FTHF_cligase"/>
    <property type="match status" value="1"/>
</dbReference>
<dbReference type="GO" id="GO:0030272">
    <property type="term" value="F:5-formyltetrahydrofolate cyclo-ligase activity"/>
    <property type="evidence" value="ECO:0007669"/>
    <property type="project" value="UniProtKB-EC"/>
</dbReference>
<reference evidence="6 7" key="1">
    <citation type="submission" date="2022-04" db="EMBL/GenBank/DDBJ databases">
        <title>Hymenobacter sp. isolated from the air.</title>
        <authorList>
            <person name="Won M."/>
            <person name="Lee C.-M."/>
            <person name="Woen H.-Y."/>
            <person name="Kwon S.-W."/>
        </authorList>
    </citation>
    <scope>NUCLEOTIDE SEQUENCE [LARGE SCALE GENOMIC DNA]</scope>
    <source>
        <strain evidence="7">5413 J-13</strain>
    </source>
</reference>
<dbReference type="NCBIfam" id="TIGR02727">
    <property type="entry name" value="MTHFS_bact"/>
    <property type="match status" value="1"/>
</dbReference>
<dbReference type="GO" id="GO:0005524">
    <property type="term" value="F:ATP binding"/>
    <property type="evidence" value="ECO:0007669"/>
    <property type="project" value="UniProtKB-KW"/>
</dbReference>
<evidence type="ECO:0000256" key="2">
    <source>
        <dbReference type="ARBA" id="ARBA00022741"/>
    </source>
</evidence>